<evidence type="ECO:0000313" key="3">
    <source>
        <dbReference type="Proteomes" id="UP001162030"/>
    </source>
</evidence>
<dbReference type="EMBL" id="OX458333">
    <property type="protein sequence ID" value="CAI8814542.1"/>
    <property type="molecule type" value="Genomic_DNA"/>
</dbReference>
<reference evidence="2 3" key="1">
    <citation type="submission" date="2023-03" db="EMBL/GenBank/DDBJ databases">
        <authorList>
            <person name="Pearce D."/>
        </authorList>
    </citation>
    <scope>NUCLEOTIDE SEQUENCE [LARGE SCALE GENOMIC DNA]</scope>
    <source>
        <strain evidence="2">Msz</strain>
    </source>
</reference>
<accession>A0ABN8X6R0</accession>
<sequence length="276" mass="31314">MPRPTANRSGRKSRTRTESSGAVPRQLRFSASLVAASIFFLMTTMDSALGNILDDGEDGDAALSSEFPHIPEPMVFDLVRPLGVQRGEFEMNVLAGHSLKNGETEWAPELEYAVRDGFAIEFELPFENLSIAQYKLAVQGTLGTLLGQRYIHGWQVIGRYDREHRDYSADALYLAGYRWNAVSSTFNMAGVRWSGIDRRDKFAGIVNTSWFYNVSDHLTFGIELDNEIDSRWRYFLIPQIHLDLTDHATLQLGVGPSRMQGKHTEWQAVWRMIFAF</sequence>
<organism evidence="2 3">
    <name type="scientific">Methylocaldum szegediense</name>
    <dbReference type="NCBI Taxonomy" id="73780"/>
    <lineage>
        <taxon>Bacteria</taxon>
        <taxon>Pseudomonadati</taxon>
        <taxon>Pseudomonadota</taxon>
        <taxon>Gammaproteobacteria</taxon>
        <taxon>Methylococcales</taxon>
        <taxon>Methylococcaceae</taxon>
        <taxon>Methylocaldum</taxon>
    </lineage>
</organism>
<proteinExistence type="predicted"/>
<evidence type="ECO:0000256" key="1">
    <source>
        <dbReference type="SAM" id="MobiDB-lite"/>
    </source>
</evidence>
<evidence type="ECO:0000313" key="2">
    <source>
        <dbReference type="EMBL" id="CAI8814542.1"/>
    </source>
</evidence>
<name>A0ABN8X6R0_9GAMM</name>
<evidence type="ECO:0008006" key="4">
    <source>
        <dbReference type="Google" id="ProtNLM"/>
    </source>
</evidence>
<protein>
    <recommendedName>
        <fullName evidence="4">MetA-pathway of phenol degradation</fullName>
    </recommendedName>
</protein>
<gene>
    <name evidence="2" type="ORF">MSZNOR_1842</name>
</gene>
<feature type="region of interest" description="Disordered" evidence="1">
    <location>
        <begin position="1"/>
        <end position="23"/>
    </location>
</feature>
<dbReference type="Proteomes" id="UP001162030">
    <property type="component" value="Chromosome"/>
</dbReference>
<keyword evidence="3" id="KW-1185">Reference proteome</keyword>